<reference evidence="8" key="1">
    <citation type="submission" date="2016-10" db="EMBL/GenBank/DDBJ databases">
        <authorList>
            <person name="Varghese N."/>
            <person name="Submissions S."/>
        </authorList>
    </citation>
    <scope>NUCLEOTIDE SEQUENCE [LARGE SCALE GENOMIC DNA]</scope>
    <source>
        <strain evidence="8">M1</strain>
    </source>
</reference>
<comment type="similarity">
    <text evidence="1 6">Belongs to the type A lantibiotic family.</text>
</comment>
<evidence type="ECO:0000256" key="2">
    <source>
        <dbReference type="ARBA" id="ARBA00022529"/>
    </source>
</evidence>
<keyword evidence="5 6" id="KW-0078">Bacteriocin</keyword>
<organism evidence="7 8">
    <name type="scientific">Parageobacillus thermantarcticus</name>
    <dbReference type="NCBI Taxonomy" id="186116"/>
    <lineage>
        <taxon>Bacteria</taxon>
        <taxon>Bacillati</taxon>
        <taxon>Bacillota</taxon>
        <taxon>Bacilli</taxon>
        <taxon>Bacillales</taxon>
        <taxon>Anoxybacillaceae</taxon>
        <taxon>Parageobacillus</taxon>
    </lineage>
</organism>
<name>A0A1I0TQ92_9BACL</name>
<keyword evidence="8" id="KW-1185">Reference proteome</keyword>
<dbReference type="AlphaFoldDB" id="A0A1I0TQ92"/>
<keyword evidence="4 6" id="KW-0044">Antibiotic</keyword>
<dbReference type="Proteomes" id="UP000198650">
    <property type="component" value="Unassembled WGS sequence"/>
</dbReference>
<dbReference type="GO" id="GO:0005576">
    <property type="term" value="C:extracellular region"/>
    <property type="evidence" value="ECO:0007669"/>
    <property type="project" value="InterPro"/>
</dbReference>
<accession>A0A1I0TQ92</accession>
<dbReference type="GO" id="GO:0042742">
    <property type="term" value="P:defense response to bacterium"/>
    <property type="evidence" value="ECO:0007669"/>
    <property type="project" value="UniProtKB-UniRule"/>
</dbReference>
<evidence type="ECO:0000313" key="7">
    <source>
        <dbReference type="EMBL" id="SFA53938.1"/>
    </source>
</evidence>
<evidence type="ECO:0000256" key="4">
    <source>
        <dbReference type="ARBA" id="ARBA00023022"/>
    </source>
</evidence>
<dbReference type="EMBL" id="FOJS01000046">
    <property type="protein sequence ID" value="SFA53938.1"/>
    <property type="molecule type" value="Genomic_DNA"/>
</dbReference>
<sequence>MSRYYVFCWGQQLFETVPYYNHNKLKKIIKNIYQYINEGMAKLDDFDLDIVVKKQDNVVQPNVTSKPVVLVER</sequence>
<keyword evidence="2 6" id="KW-0929">Antimicrobial</keyword>
<evidence type="ECO:0000256" key="1">
    <source>
        <dbReference type="ARBA" id="ARBA00009379"/>
    </source>
</evidence>
<dbReference type="InterPro" id="IPR006079">
    <property type="entry name" value="Lantibiotic_typ-A_Bacillales"/>
</dbReference>
<comment type="PTM">
    <text evidence="6">Maturation of lantibiotics involves the enzymatic conversion of Thr, and Ser into dehydrated AA and the formation of thioether bonds with cysteine. This is followed by membrane translocation and cleavage of the modified precursor.</text>
</comment>
<comment type="function">
    <text evidence="6">Lanthionine-containing peptide antibiotic (lantibiotic) active on Gram-positive bacteria. The bactericidal activity of lantibiotics is based on depolarization of energized bacterial cytoplasmic membranes, initiated by the formation of aqueous transmembrane pores.</text>
</comment>
<dbReference type="STRING" id="186116.SAMN05192569_104620"/>
<protein>
    <recommendedName>
        <fullName evidence="6">Lantibiotic</fullName>
    </recommendedName>
</protein>
<evidence type="ECO:0000256" key="3">
    <source>
        <dbReference type="ARBA" id="ARBA00022789"/>
    </source>
</evidence>
<dbReference type="GO" id="GO:0031640">
    <property type="term" value="P:killing of cells of another organism"/>
    <property type="evidence" value="ECO:0007669"/>
    <property type="project" value="UniProtKB-UniRule"/>
</dbReference>
<keyword evidence="3 6" id="KW-0425">Lantibiotic</keyword>
<gene>
    <name evidence="7" type="ORF">SAMN05192569_104620</name>
</gene>
<dbReference type="NCBIfam" id="TIGR03731">
    <property type="entry name" value="lantibio_gallid"/>
    <property type="match status" value="1"/>
</dbReference>
<evidence type="ECO:0000256" key="5">
    <source>
        <dbReference type="ARBA" id="ARBA00023048"/>
    </source>
</evidence>
<evidence type="ECO:0000313" key="8">
    <source>
        <dbReference type="Proteomes" id="UP000198650"/>
    </source>
</evidence>
<dbReference type="GO" id="GO:0005102">
    <property type="term" value="F:signaling receptor binding"/>
    <property type="evidence" value="ECO:0007669"/>
    <property type="project" value="UniProtKB-KW"/>
</dbReference>
<proteinExistence type="inferred from homology"/>
<evidence type="ECO:0000256" key="6">
    <source>
        <dbReference type="RuleBase" id="RU362078"/>
    </source>
</evidence>